<feature type="domain" description="HTH cro/C1-type" evidence="1">
    <location>
        <begin position="79"/>
        <end position="135"/>
    </location>
</feature>
<dbReference type="Gene3D" id="1.10.260.40">
    <property type="entry name" value="lambda repressor-like DNA-binding domains"/>
    <property type="match status" value="1"/>
</dbReference>
<organism evidence="2 3">
    <name type="scientific">Oceanispirochaeta crateris</name>
    <dbReference type="NCBI Taxonomy" id="2518645"/>
    <lineage>
        <taxon>Bacteria</taxon>
        <taxon>Pseudomonadati</taxon>
        <taxon>Spirochaetota</taxon>
        <taxon>Spirochaetia</taxon>
        <taxon>Spirochaetales</taxon>
        <taxon>Spirochaetaceae</taxon>
        <taxon>Oceanispirochaeta</taxon>
    </lineage>
</organism>
<name>A0A5C1QK15_9SPIO</name>
<dbReference type="InterPro" id="IPR022453">
    <property type="entry name" value="Znf_MqsA-type"/>
</dbReference>
<dbReference type="PROSITE" id="PS50943">
    <property type="entry name" value="HTH_CROC1"/>
    <property type="match status" value="1"/>
</dbReference>
<evidence type="ECO:0000313" key="2">
    <source>
        <dbReference type="EMBL" id="QEN07340.1"/>
    </source>
</evidence>
<evidence type="ECO:0000259" key="1">
    <source>
        <dbReference type="PROSITE" id="PS50943"/>
    </source>
</evidence>
<dbReference type="EMBL" id="CP036150">
    <property type="protein sequence ID" value="QEN07340.1"/>
    <property type="molecule type" value="Genomic_DNA"/>
</dbReference>
<gene>
    <name evidence="2" type="ORF">EXM22_04805</name>
</gene>
<dbReference type="Gene3D" id="3.10.20.860">
    <property type="match status" value="1"/>
</dbReference>
<dbReference type="KEGG" id="ock:EXM22_04805"/>
<proteinExistence type="predicted"/>
<dbReference type="InterPro" id="IPR010982">
    <property type="entry name" value="Lambda_DNA-bd_dom_sf"/>
</dbReference>
<dbReference type="InterPro" id="IPR001387">
    <property type="entry name" value="Cro/C1-type_HTH"/>
</dbReference>
<dbReference type="OrthoDB" id="129502at2"/>
<dbReference type="GO" id="GO:0003677">
    <property type="term" value="F:DNA binding"/>
    <property type="evidence" value="ECO:0007669"/>
    <property type="project" value="InterPro"/>
</dbReference>
<accession>A0A5C1QK15</accession>
<dbReference type="AlphaFoldDB" id="A0A5C1QK15"/>
<keyword evidence="3" id="KW-1185">Reference proteome</keyword>
<dbReference type="Pfam" id="PF15731">
    <property type="entry name" value="MqsA_antitoxin"/>
    <property type="match status" value="1"/>
</dbReference>
<dbReference type="NCBIfam" id="TIGR03831">
    <property type="entry name" value="YgiT_finger"/>
    <property type="match status" value="1"/>
</dbReference>
<dbReference type="InterPro" id="IPR022452">
    <property type="entry name" value="MqsA"/>
</dbReference>
<sequence length="141" mass="16348">MQGVIMLKDQCPICGGDLIRETRKFTSNYKDQEYSYDQIGDWCDECDESFFGPEDLKVSKKERTDKKREIDHLLRTEEIKQFRSKMKLSQKDASILFGGGPMAFSKYERGEQSQSRSTDILMKLLLNNTISLDDIKKVDCV</sequence>
<dbReference type="Proteomes" id="UP000324209">
    <property type="component" value="Chromosome"/>
</dbReference>
<reference evidence="2 3" key="1">
    <citation type="submission" date="2019-02" db="EMBL/GenBank/DDBJ databases">
        <title>Complete Genome Sequence and Methylome Analysis of free living Spirochaetas.</title>
        <authorList>
            <person name="Fomenkov A."/>
            <person name="Dubinina G."/>
            <person name="Leshcheva N."/>
            <person name="Mikheeva N."/>
            <person name="Grabovich M."/>
            <person name="Vincze T."/>
            <person name="Roberts R.J."/>
        </authorList>
    </citation>
    <scope>NUCLEOTIDE SEQUENCE [LARGE SCALE GENOMIC DNA]</scope>
    <source>
        <strain evidence="2 3">K2</strain>
    </source>
</reference>
<evidence type="ECO:0000313" key="3">
    <source>
        <dbReference type="Proteomes" id="UP000324209"/>
    </source>
</evidence>
<dbReference type="InterPro" id="IPR032758">
    <property type="entry name" value="MqsA/HigA-2"/>
</dbReference>
<dbReference type="NCBIfam" id="TIGR03830">
    <property type="entry name" value="CxxCG_CxxCG_HTH"/>
    <property type="match status" value="1"/>
</dbReference>
<dbReference type="SUPFAM" id="SSF47413">
    <property type="entry name" value="lambda repressor-like DNA-binding domains"/>
    <property type="match status" value="1"/>
</dbReference>
<protein>
    <submittedName>
        <fullName evidence="2">Type II toxin-antitoxin system MqsA family antitoxin</fullName>
    </submittedName>
</protein>